<dbReference type="RefSeq" id="WP_208253239.1">
    <property type="nucleotide sequence ID" value="NZ_JAGEOJ010000001.1"/>
</dbReference>
<name>A0A939T2R5_9ACTN</name>
<keyword evidence="3" id="KW-1185">Reference proteome</keyword>
<accession>A0A939T2R5</accession>
<keyword evidence="1" id="KW-0812">Transmembrane</keyword>
<comment type="caution">
    <text evidence="2">The sequence shown here is derived from an EMBL/GenBank/DDBJ whole genome shotgun (WGS) entry which is preliminary data.</text>
</comment>
<evidence type="ECO:0000313" key="2">
    <source>
        <dbReference type="EMBL" id="MBO2445629.1"/>
    </source>
</evidence>
<keyword evidence="1" id="KW-0472">Membrane</keyword>
<reference evidence="2" key="1">
    <citation type="submission" date="2021-03" db="EMBL/GenBank/DDBJ databases">
        <authorList>
            <person name="Kanchanasin P."/>
            <person name="Saeng-In P."/>
            <person name="Phongsopitanun W."/>
            <person name="Yuki M."/>
            <person name="Kudo T."/>
            <person name="Ohkuma M."/>
            <person name="Tanasupawat S."/>
        </authorList>
    </citation>
    <scope>NUCLEOTIDE SEQUENCE</scope>
    <source>
        <strain evidence="2">GKU 128</strain>
    </source>
</reference>
<dbReference type="AlphaFoldDB" id="A0A939T2R5"/>
<evidence type="ECO:0000256" key="1">
    <source>
        <dbReference type="SAM" id="Phobius"/>
    </source>
</evidence>
<evidence type="ECO:0000313" key="3">
    <source>
        <dbReference type="Proteomes" id="UP000669179"/>
    </source>
</evidence>
<organism evidence="2 3">
    <name type="scientific">Actinomadura barringtoniae</name>
    <dbReference type="NCBI Taxonomy" id="1427535"/>
    <lineage>
        <taxon>Bacteria</taxon>
        <taxon>Bacillati</taxon>
        <taxon>Actinomycetota</taxon>
        <taxon>Actinomycetes</taxon>
        <taxon>Streptosporangiales</taxon>
        <taxon>Thermomonosporaceae</taxon>
        <taxon>Actinomadura</taxon>
    </lineage>
</organism>
<protein>
    <submittedName>
        <fullName evidence="2">Uncharacterized protein</fullName>
    </submittedName>
</protein>
<feature type="transmembrane region" description="Helical" evidence="1">
    <location>
        <begin position="70"/>
        <end position="91"/>
    </location>
</feature>
<proteinExistence type="predicted"/>
<feature type="transmembrane region" description="Helical" evidence="1">
    <location>
        <begin position="123"/>
        <end position="145"/>
    </location>
</feature>
<sequence>MAVAVLLPWVQVTVQASDVLPSAPSGKTLAKGTGNGLDSDVTVGWLTLLCAIAAAALGVLGTVRRDGRLTGAAAIPGVASMGTLLVVLARLDTAKSKVLDKLPRLPSAIAAAIRRHIHVTLDIGWYLALLMSLVVMGVAVAAFLASAKQRPQNGPHNMP</sequence>
<dbReference type="EMBL" id="JAGEOJ010000001">
    <property type="protein sequence ID" value="MBO2445629.1"/>
    <property type="molecule type" value="Genomic_DNA"/>
</dbReference>
<feature type="transmembrane region" description="Helical" evidence="1">
    <location>
        <begin position="43"/>
        <end position="63"/>
    </location>
</feature>
<dbReference type="Proteomes" id="UP000669179">
    <property type="component" value="Unassembled WGS sequence"/>
</dbReference>
<gene>
    <name evidence="2" type="ORF">J4573_00855</name>
</gene>
<keyword evidence="1" id="KW-1133">Transmembrane helix</keyword>